<dbReference type="PANTHER" id="PTHR24373">
    <property type="entry name" value="SLIT RELATED LEUCINE-RICH REPEAT NEURONAL PROTEIN"/>
    <property type="match status" value="1"/>
</dbReference>
<evidence type="ECO:0000256" key="1">
    <source>
        <dbReference type="ARBA" id="ARBA00022729"/>
    </source>
</evidence>
<dbReference type="GO" id="GO:0005615">
    <property type="term" value="C:extracellular space"/>
    <property type="evidence" value="ECO:0007669"/>
    <property type="project" value="TreeGrafter"/>
</dbReference>
<keyword evidence="3" id="KW-1185">Reference proteome</keyword>
<dbReference type="Gene3D" id="3.80.10.10">
    <property type="entry name" value="Ribonuclease Inhibitor"/>
    <property type="match status" value="1"/>
</dbReference>
<dbReference type="EMBL" id="AJVK01030177">
    <property type="status" value="NOT_ANNOTATED_CDS"/>
    <property type="molecule type" value="Genomic_DNA"/>
</dbReference>
<dbReference type="InterPro" id="IPR050328">
    <property type="entry name" value="Dev_Immune_Receptor"/>
</dbReference>
<dbReference type="PANTHER" id="PTHR24373:SF378">
    <property type="entry name" value="FI03225P-RELATED"/>
    <property type="match status" value="1"/>
</dbReference>
<dbReference type="Pfam" id="PF13855">
    <property type="entry name" value="LRR_8"/>
    <property type="match status" value="1"/>
</dbReference>
<organism evidence="2 3">
    <name type="scientific">Phlebotomus papatasi</name>
    <name type="common">Sandfly</name>
    <dbReference type="NCBI Taxonomy" id="29031"/>
    <lineage>
        <taxon>Eukaryota</taxon>
        <taxon>Metazoa</taxon>
        <taxon>Ecdysozoa</taxon>
        <taxon>Arthropoda</taxon>
        <taxon>Hexapoda</taxon>
        <taxon>Insecta</taxon>
        <taxon>Pterygota</taxon>
        <taxon>Neoptera</taxon>
        <taxon>Endopterygota</taxon>
        <taxon>Diptera</taxon>
        <taxon>Nematocera</taxon>
        <taxon>Psychodoidea</taxon>
        <taxon>Psychodidae</taxon>
        <taxon>Phlebotomus</taxon>
        <taxon>Phlebotomus</taxon>
    </lineage>
</organism>
<keyword evidence="1" id="KW-0732">Signal</keyword>
<dbReference type="VEuPathDB" id="VectorBase:PPAPM1_006139"/>
<dbReference type="SUPFAM" id="SSF52058">
    <property type="entry name" value="L domain-like"/>
    <property type="match status" value="1"/>
</dbReference>
<dbReference type="EnsemblMetazoa" id="PPAI005238-RA">
    <property type="protein sequence ID" value="PPAI005238-PA"/>
    <property type="gene ID" value="PPAI005238"/>
</dbReference>
<evidence type="ECO:0000313" key="3">
    <source>
        <dbReference type="Proteomes" id="UP000092462"/>
    </source>
</evidence>
<dbReference type="Proteomes" id="UP000092462">
    <property type="component" value="Unassembled WGS sequence"/>
</dbReference>
<dbReference type="AlphaFoldDB" id="A0A1B0DBP9"/>
<dbReference type="EMBL" id="AJVK01030178">
    <property type="status" value="NOT_ANNOTATED_CDS"/>
    <property type="molecule type" value="Genomic_DNA"/>
</dbReference>
<dbReference type="EMBL" id="AJVK01030179">
    <property type="status" value="NOT_ANNOTATED_CDS"/>
    <property type="molecule type" value="Genomic_DNA"/>
</dbReference>
<protein>
    <submittedName>
        <fullName evidence="2">Uncharacterized protein</fullName>
    </submittedName>
</protein>
<dbReference type="GO" id="GO:0031012">
    <property type="term" value="C:extracellular matrix"/>
    <property type="evidence" value="ECO:0007669"/>
    <property type="project" value="TreeGrafter"/>
</dbReference>
<reference evidence="2" key="1">
    <citation type="submission" date="2022-08" db="UniProtKB">
        <authorList>
            <consortium name="EnsemblMetazoa"/>
        </authorList>
    </citation>
    <scope>IDENTIFICATION</scope>
    <source>
        <strain evidence="2">Israel</strain>
    </source>
</reference>
<dbReference type="VEuPathDB" id="VectorBase:PPAI005238"/>
<proteinExistence type="predicted"/>
<sequence>MDGIEPSNRILIKAKSVEDSRRLYKVEKYALYLTNLNLTEIDKDVLKKAESVVHKLVLDGNTGLDLPKRDFIFEDEQFQSFHCIVCNISLIYKETFSKLPHLREVIIRENPLRAIHPDTFKENALLRRLDLRNNKLKAFNSMGILNHMRNLMIIHLSHNEFNMDVKYPIIYMDYMELEYSTT</sequence>
<accession>A0A1B0DBP9</accession>
<dbReference type="InterPro" id="IPR032675">
    <property type="entry name" value="LRR_dom_sf"/>
</dbReference>
<dbReference type="InterPro" id="IPR001611">
    <property type="entry name" value="Leu-rich_rpt"/>
</dbReference>
<evidence type="ECO:0000313" key="2">
    <source>
        <dbReference type="EnsemblMetazoa" id="PPAI005238-PA"/>
    </source>
</evidence>
<name>A0A1B0DBP9_PHLPP</name>